<dbReference type="Gene3D" id="3.50.70.20">
    <property type="entry name" value="Cytochrome P460"/>
    <property type="match status" value="1"/>
</dbReference>
<dbReference type="InterPro" id="IPR038142">
    <property type="entry name" value="Cytochrome_P460_sp"/>
</dbReference>
<protein>
    <submittedName>
        <fullName evidence="3">Cytochrome P460</fullName>
    </submittedName>
</protein>
<reference evidence="3 4" key="1">
    <citation type="submission" date="2016-10" db="EMBL/GenBank/DDBJ databases">
        <authorList>
            <person name="de Groot N.N."/>
        </authorList>
    </citation>
    <scope>NUCLEOTIDE SEQUENCE [LARGE SCALE GENOMIC DNA]</scope>
    <source>
        <strain evidence="3 4">DSM 23609</strain>
    </source>
</reference>
<dbReference type="CDD" id="cd20752">
    <property type="entry name" value="cyt_c'_beta"/>
    <property type="match status" value="1"/>
</dbReference>
<dbReference type="InterPro" id="IPR032033">
    <property type="entry name" value="Cytochrome_P460"/>
</dbReference>
<feature type="signal peptide" evidence="1">
    <location>
        <begin position="1"/>
        <end position="19"/>
    </location>
</feature>
<evidence type="ECO:0000313" key="3">
    <source>
        <dbReference type="EMBL" id="SFF64927.1"/>
    </source>
</evidence>
<dbReference type="Proteomes" id="UP000199771">
    <property type="component" value="Unassembled WGS sequence"/>
</dbReference>
<dbReference type="STRING" id="1076937.SAMN04488120_11713"/>
<evidence type="ECO:0000256" key="1">
    <source>
        <dbReference type="SAM" id="SignalP"/>
    </source>
</evidence>
<dbReference type="EMBL" id="FOOC01000017">
    <property type="protein sequence ID" value="SFF64927.1"/>
    <property type="molecule type" value="Genomic_DNA"/>
</dbReference>
<evidence type="ECO:0000259" key="2">
    <source>
        <dbReference type="Pfam" id="PF16694"/>
    </source>
</evidence>
<organism evidence="3 4">
    <name type="scientific">Fontimonas thermophila</name>
    <dbReference type="NCBI Taxonomy" id="1076937"/>
    <lineage>
        <taxon>Bacteria</taxon>
        <taxon>Pseudomonadati</taxon>
        <taxon>Pseudomonadota</taxon>
        <taxon>Gammaproteobacteria</taxon>
        <taxon>Nevskiales</taxon>
        <taxon>Nevskiaceae</taxon>
        <taxon>Fontimonas</taxon>
    </lineage>
</organism>
<evidence type="ECO:0000313" key="4">
    <source>
        <dbReference type="Proteomes" id="UP000199771"/>
    </source>
</evidence>
<dbReference type="AlphaFoldDB" id="A0A1I2KI33"/>
<keyword evidence="4" id="KW-1185">Reference proteome</keyword>
<dbReference type="Pfam" id="PF16694">
    <property type="entry name" value="Cytochrome_P460"/>
    <property type="match status" value="1"/>
</dbReference>
<proteinExistence type="predicted"/>
<gene>
    <name evidence="3" type="ORF">SAMN04488120_11713</name>
</gene>
<keyword evidence="1" id="KW-0732">Signal</keyword>
<feature type="chain" id="PRO_5011600816" evidence="1">
    <location>
        <begin position="20"/>
        <end position="159"/>
    </location>
</feature>
<sequence>MKRRLTLSAAVLGVTTAFAGADQVPYPQGYRNWVHVKSMVIQEGHPLFASFGGIHHIYGNAKAIAGYEAGRFEDGAVIVFDLLEAQADGHALVEGPRKVLGVMHKDARRYAATGGWGFEGFAGGDPKQRVVGENAKTACFDCHASQAGHDYVFSRKRDR</sequence>
<name>A0A1I2KI33_9GAMM</name>
<accession>A0A1I2KI33</accession>
<dbReference type="SMR" id="A0A1I2KI33"/>
<dbReference type="RefSeq" id="WP_091535584.1">
    <property type="nucleotide sequence ID" value="NZ_FOOC01000017.1"/>
</dbReference>
<feature type="domain" description="Cytochrome P460" evidence="2">
    <location>
        <begin position="27"/>
        <end position="154"/>
    </location>
</feature>
<dbReference type="OrthoDB" id="511546at2"/>